<proteinExistence type="predicted"/>
<dbReference type="AlphaFoldDB" id="A0A5N6LZA9"/>
<evidence type="ECO:0000313" key="3">
    <source>
        <dbReference type="Proteomes" id="UP000326396"/>
    </source>
</evidence>
<keyword evidence="3" id="KW-1185">Reference proteome</keyword>
<accession>A0A5N6LZA9</accession>
<keyword evidence="1" id="KW-1133">Transmembrane helix</keyword>
<keyword evidence="1" id="KW-0812">Transmembrane</keyword>
<evidence type="ECO:0000256" key="1">
    <source>
        <dbReference type="SAM" id="Phobius"/>
    </source>
</evidence>
<evidence type="ECO:0000313" key="2">
    <source>
        <dbReference type="EMBL" id="KAD3066969.1"/>
    </source>
</evidence>
<sequence length="68" mass="7580">MSTTRCSSFETTTCFLKSGLQISHELTWGPGAMDLVLAVILMLLKSSLLLHIEAALLLKTLDDMYSRY</sequence>
<dbReference type="Proteomes" id="UP000326396">
    <property type="component" value="Linkage Group LG7"/>
</dbReference>
<name>A0A5N6LZA9_9ASTR</name>
<gene>
    <name evidence="2" type="ORF">E3N88_34849</name>
</gene>
<dbReference type="EMBL" id="SZYD01000017">
    <property type="protein sequence ID" value="KAD3066969.1"/>
    <property type="molecule type" value="Genomic_DNA"/>
</dbReference>
<comment type="caution">
    <text evidence="2">The sequence shown here is derived from an EMBL/GenBank/DDBJ whole genome shotgun (WGS) entry which is preliminary data.</text>
</comment>
<protein>
    <submittedName>
        <fullName evidence="2">Uncharacterized protein</fullName>
    </submittedName>
</protein>
<feature type="transmembrane region" description="Helical" evidence="1">
    <location>
        <begin position="35"/>
        <end position="58"/>
    </location>
</feature>
<organism evidence="2 3">
    <name type="scientific">Mikania micrantha</name>
    <name type="common">bitter vine</name>
    <dbReference type="NCBI Taxonomy" id="192012"/>
    <lineage>
        <taxon>Eukaryota</taxon>
        <taxon>Viridiplantae</taxon>
        <taxon>Streptophyta</taxon>
        <taxon>Embryophyta</taxon>
        <taxon>Tracheophyta</taxon>
        <taxon>Spermatophyta</taxon>
        <taxon>Magnoliopsida</taxon>
        <taxon>eudicotyledons</taxon>
        <taxon>Gunneridae</taxon>
        <taxon>Pentapetalae</taxon>
        <taxon>asterids</taxon>
        <taxon>campanulids</taxon>
        <taxon>Asterales</taxon>
        <taxon>Asteraceae</taxon>
        <taxon>Asteroideae</taxon>
        <taxon>Heliantheae alliance</taxon>
        <taxon>Eupatorieae</taxon>
        <taxon>Mikania</taxon>
    </lineage>
</organism>
<keyword evidence="1" id="KW-0472">Membrane</keyword>
<reference evidence="2 3" key="1">
    <citation type="submission" date="2019-05" db="EMBL/GenBank/DDBJ databases">
        <title>Mikania micrantha, genome provides insights into the molecular mechanism of rapid growth.</title>
        <authorList>
            <person name="Liu B."/>
        </authorList>
    </citation>
    <scope>NUCLEOTIDE SEQUENCE [LARGE SCALE GENOMIC DNA]</scope>
    <source>
        <strain evidence="2">NLD-2019</strain>
        <tissue evidence="2">Leaf</tissue>
    </source>
</reference>